<proteinExistence type="predicted"/>
<dbReference type="HOGENOM" id="CLU_3346753_0_0_9"/>
<sequence>MFSSVEYPIRMESGKVSHSRIFERNHHRQSAYRLLYT</sequence>
<evidence type="ECO:0000313" key="2">
    <source>
        <dbReference type="Proteomes" id="UP000006620"/>
    </source>
</evidence>
<evidence type="ECO:0000313" key="1">
    <source>
        <dbReference type="EMBL" id="AEI43349.1"/>
    </source>
</evidence>
<gene>
    <name evidence="1" type="ordered locus">KNP414_04823</name>
</gene>
<reference evidence="2" key="1">
    <citation type="submission" date="2011-06" db="EMBL/GenBank/DDBJ databases">
        <title>Complete genome sequence of Paenibacillus mucilaginosus KNP414.</title>
        <authorList>
            <person name="Wang J."/>
            <person name="Hu S."/>
            <person name="Hu X."/>
            <person name="Zhang B."/>
            <person name="Dong D."/>
            <person name="Zhang S."/>
            <person name="Zhao K."/>
            <person name="Wu D."/>
        </authorList>
    </citation>
    <scope>NUCLEOTIDE SEQUENCE [LARGE SCALE GENOMIC DNA]</scope>
    <source>
        <strain evidence="2">KNP414</strain>
    </source>
</reference>
<dbReference type="EMBL" id="CP002869">
    <property type="protein sequence ID" value="AEI43349.1"/>
    <property type="molecule type" value="Genomic_DNA"/>
</dbReference>
<protein>
    <submittedName>
        <fullName evidence="1">Uncharacterized protein</fullName>
    </submittedName>
</protein>
<dbReference type="AlphaFoldDB" id="F8FI07"/>
<dbReference type="Proteomes" id="UP000006620">
    <property type="component" value="Chromosome"/>
</dbReference>
<organism evidence="1 2">
    <name type="scientific">Paenibacillus mucilaginosus (strain KNP414)</name>
    <dbReference type="NCBI Taxonomy" id="1036673"/>
    <lineage>
        <taxon>Bacteria</taxon>
        <taxon>Bacillati</taxon>
        <taxon>Bacillota</taxon>
        <taxon>Bacilli</taxon>
        <taxon>Bacillales</taxon>
        <taxon>Paenibacillaceae</taxon>
        <taxon>Paenibacillus</taxon>
    </lineage>
</organism>
<reference evidence="1 2" key="2">
    <citation type="journal article" date="2013" name="Genome Announc.">
        <title>Genome Sequence of Growth-Improving Paenibacillus mucilaginosus Strain KNP414.</title>
        <authorList>
            <person name="Lu J.J."/>
            <person name="Wang J.F."/>
            <person name="Hu X.F."/>
        </authorList>
    </citation>
    <scope>NUCLEOTIDE SEQUENCE [LARGE SCALE GENOMIC DNA]</scope>
    <source>
        <strain evidence="1 2">KNP414</strain>
    </source>
</reference>
<accession>F8FI07</accession>
<dbReference type="KEGG" id="pms:KNP414_04823"/>
<name>F8FI07_PAEMK</name>